<dbReference type="GO" id="GO:0005737">
    <property type="term" value="C:cytoplasm"/>
    <property type="evidence" value="ECO:0007669"/>
    <property type="project" value="TreeGrafter"/>
</dbReference>
<dbReference type="EMBL" id="JAKWBI020000010">
    <property type="protein sequence ID" value="KAJ2906666.1"/>
    <property type="molecule type" value="Genomic_DNA"/>
</dbReference>
<evidence type="ECO:0000313" key="2">
    <source>
        <dbReference type="Proteomes" id="UP001201980"/>
    </source>
</evidence>
<name>A0AAD5RY45_9PEZI</name>
<dbReference type="SUPFAM" id="SSF53254">
    <property type="entry name" value="Phosphoglycerate mutase-like"/>
    <property type="match status" value="1"/>
</dbReference>
<dbReference type="InterPro" id="IPR013078">
    <property type="entry name" value="His_Pase_superF_clade-1"/>
</dbReference>
<dbReference type="CDD" id="cd07067">
    <property type="entry name" value="HP_PGM_like"/>
    <property type="match status" value="1"/>
</dbReference>
<proteinExistence type="predicted"/>
<dbReference type="PANTHER" id="PTHR48100">
    <property type="entry name" value="BROAD-SPECIFICITY PHOSPHATASE YOR283W-RELATED"/>
    <property type="match status" value="1"/>
</dbReference>
<dbReference type="PANTHER" id="PTHR48100:SF54">
    <property type="entry name" value="PHOSPHATASE SPAC5H10.03-RELATED"/>
    <property type="match status" value="1"/>
</dbReference>
<organism evidence="1 2">
    <name type="scientific">Zalerion maritima</name>
    <dbReference type="NCBI Taxonomy" id="339359"/>
    <lineage>
        <taxon>Eukaryota</taxon>
        <taxon>Fungi</taxon>
        <taxon>Dikarya</taxon>
        <taxon>Ascomycota</taxon>
        <taxon>Pezizomycotina</taxon>
        <taxon>Sordariomycetes</taxon>
        <taxon>Lulworthiomycetidae</taxon>
        <taxon>Lulworthiales</taxon>
        <taxon>Lulworthiaceae</taxon>
        <taxon>Zalerion</taxon>
    </lineage>
</organism>
<dbReference type="Gene3D" id="3.40.50.1240">
    <property type="entry name" value="Phosphoglycerate mutase-like"/>
    <property type="match status" value="1"/>
</dbReference>
<evidence type="ECO:0008006" key="3">
    <source>
        <dbReference type="Google" id="ProtNLM"/>
    </source>
</evidence>
<dbReference type="AlphaFoldDB" id="A0AAD5RY45"/>
<sequence>MPTTIHLVRHAQGIHNLCPENHKYRDPDLTELGHQQCANLKSLFPDHGKVRYLIASPLRRTIYTALESFTPFDPSSPAAQKTKGSPPVIATPLLQEVSTNPCDYGSEVSKLRQEFGEKADLSRVTDDDDWLNKDKGSPWAPDYTRLRTRAMQARTWFRELSGGADTDVHIVVVTHGGFLHFLTDDFDGLSETYGTGWNNTECRSYHFADLTGKDPEAHLKETNASWRKRRGSQIPLTESEHMEMRAVVKEVLRTEFAPWNESDEVAVEA</sequence>
<dbReference type="InterPro" id="IPR029033">
    <property type="entry name" value="His_PPase_superfam"/>
</dbReference>
<dbReference type="InterPro" id="IPR050275">
    <property type="entry name" value="PGM_Phosphatase"/>
</dbReference>
<dbReference type="Proteomes" id="UP001201980">
    <property type="component" value="Unassembled WGS sequence"/>
</dbReference>
<keyword evidence="2" id="KW-1185">Reference proteome</keyword>
<evidence type="ECO:0000313" key="1">
    <source>
        <dbReference type="EMBL" id="KAJ2906666.1"/>
    </source>
</evidence>
<accession>A0AAD5RY45</accession>
<dbReference type="SMART" id="SM00855">
    <property type="entry name" value="PGAM"/>
    <property type="match status" value="1"/>
</dbReference>
<reference evidence="1" key="1">
    <citation type="submission" date="2022-07" db="EMBL/GenBank/DDBJ databases">
        <title>Draft genome sequence of Zalerion maritima ATCC 34329, a (micro)plastics degrading marine fungus.</title>
        <authorList>
            <person name="Paco A."/>
            <person name="Goncalves M.F.M."/>
            <person name="Rocha-Santos T.A.P."/>
            <person name="Alves A."/>
        </authorList>
    </citation>
    <scope>NUCLEOTIDE SEQUENCE</scope>
    <source>
        <strain evidence="1">ATCC 34329</strain>
    </source>
</reference>
<comment type="caution">
    <text evidence="1">The sequence shown here is derived from an EMBL/GenBank/DDBJ whole genome shotgun (WGS) entry which is preliminary data.</text>
</comment>
<gene>
    <name evidence="1" type="ORF">MKZ38_000402</name>
</gene>
<dbReference type="Pfam" id="PF00300">
    <property type="entry name" value="His_Phos_1"/>
    <property type="match status" value="1"/>
</dbReference>
<dbReference type="GO" id="GO:0016791">
    <property type="term" value="F:phosphatase activity"/>
    <property type="evidence" value="ECO:0007669"/>
    <property type="project" value="TreeGrafter"/>
</dbReference>
<protein>
    <recommendedName>
        <fullName evidence="3">Phosphoglycerate mutase family protein</fullName>
    </recommendedName>
</protein>